<dbReference type="InterPro" id="IPR020806">
    <property type="entry name" value="PKS_PP-bd"/>
</dbReference>
<dbReference type="InterPro" id="IPR010060">
    <property type="entry name" value="NRPS_synth"/>
</dbReference>
<evidence type="ECO:0000256" key="4">
    <source>
        <dbReference type="ARBA" id="ARBA00022553"/>
    </source>
</evidence>
<dbReference type="Gene3D" id="1.10.1200.10">
    <property type="entry name" value="ACP-like"/>
    <property type="match status" value="2"/>
</dbReference>
<dbReference type="SUPFAM" id="SSF52777">
    <property type="entry name" value="CoA-dependent acyltransferases"/>
    <property type="match status" value="8"/>
</dbReference>
<dbReference type="GO" id="GO:0008610">
    <property type="term" value="P:lipid biosynthetic process"/>
    <property type="evidence" value="ECO:0007669"/>
    <property type="project" value="UniProtKB-ARBA"/>
</dbReference>
<dbReference type="RefSeq" id="WP_099520429.1">
    <property type="nucleotide sequence ID" value="NZ_CP016808.1"/>
</dbReference>
<dbReference type="PROSITE" id="PS50075">
    <property type="entry name" value="CARRIER"/>
    <property type="match status" value="3"/>
</dbReference>
<dbReference type="SMART" id="SM00823">
    <property type="entry name" value="PKS_PP"/>
    <property type="match status" value="2"/>
</dbReference>
<dbReference type="Gene3D" id="3.30.559.10">
    <property type="entry name" value="Chloramphenicol acetyltransferase-like domain"/>
    <property type="match status" value="4"/>
</dbReference>
<dbReference type="Gene3D" id="3.40.50.980">
    <property type="match status" value="6"/>
</dbReference>
<dbReference type="InterPro" id="IPR020845">
    <property type="entry name" value="AMP-binding_CS"/>
</dbReference>
<dbReference type="InterPro" id="IPR029058">
    <property type="entry name" value="AB_hydrolase_fold"/>
</dbReference>
<comment type="cofactor">
    <cofactor evidence="1">
        <name>pantetheine 4'-phosphate</name>
        <dbReference type="ChEBI" id="CHEBI:47942"/>
    </cofactor>
</comment>
<dbReference type="PANTHER" id="PTHR45527:SF1">
    <property type="entry name" value="FATTY ACID SYNTHASE"/>
    <property type="match status" value="1"/>
</dbReference>
<dbReference type="FunFam" id="2.30.38.10:FF:000001">
    <property type="entry name" value="Non-ribosomal peptide synthetase PvdI"/>
    <property type="match status" value="2"/>
</dbReference>
<evidence type="ECO:0000256" key="7">
    <source>
        <dbReference type="ARBA" id="ARBA00023194"/>
    </source>
</evidence>
<dbReference type="NCBIfam" id="NF003417">
    <property type="entry name" value="PRK04813.1"/>
    <property type="match status" value="3"/>
</dbReference>
<accession>A0A1B2DNW6</accession>
<comment type="similarity">
    <text evidence="2">Belongs to the ATP-dependent AMP-binding enzyme family.</text>
</comment>
<evidence type="ECO:0000256" key="1">
    <source>
        <dbReference type="ARBA" id="ARBA00001957"/>
    </source>
</evidence>
<evidence type="ECO:0000256" key="5">
    <source>
        <dbReference type="ARBA" id="ARBA00022598"/>
    </source>
</evidence>
<dbReference type="InterPro" id="IPR000873">
    <property type="entry name" value="AMP-dep_synth/lig_dom"/>
</dbReference>
<dbReference type="Gene3D" id="3.40.50.1820">
    <property type="entry name" value="alpha/beta hydrolase"/>
    <property type="match status" value="1"/>
</dbReference>
<evidence type="ECO:0000259" key="9">
    <source>
        <dbReference type="PROSITE" id="PS50075"/>
    </source>
</evidence>
<dbReference type="Pfam" id="PF13193">
    <property type="entry name" value="AMP-binding_C"/>
    <property type="match status" value="3"/>
</dbReference>
<dbReference type="FunFam" id="3.30.300.30:FF:000010">
    <property type="entry name" value="Enterobactin synthetase component F"/>
    <property type="match status" value="2"/>
</dbReference>
<dbReference type="Gene3D" id="3.30.300.30">
    <property type="match status" value="3"/>
</dbReference>
<dbReference type="NCBIfam" id="TIGR01733">
    <property type="entry name" value="AA-adenyl-dom"/>
    <property type="match status" value="3"/>
</dbReference>
<reference evidence="10" key="1">
    <citation type="submission" date="2016-08" db="EMBL/GenBank/DDBJ databases">
        <title>Complete Genome Seqeunce of Paenibacillus sp. BIHB 4019 from tea rhizoplane.</title>
        <authorList>
            <person name="Thakur R."/>
            <person name="Swarnkar M.K."/>
            <person name="Gulati A."/>
        </authorList>
    </citation>
    <scope>NUCLEOTIDE SEQUENCE [LARGE SCALE GENOMIC DNA]</scope>
    <source>
        <strain evidence="10">BIHB4019</strain>
    </source>
</reference>
<sequence length="3614" mass="406179">MTQPKIQKVYPLTPMQEGMLYHAMLEPDSSSYFTQLELELMGELDVALLEQSVDYLIRTYDILRTVFVHQQLQRPRQIVLGERKAEVYFENIAHLQPDRQQQRLASFKRDNQAKGFHLAKDLLLRIAVFQLTDSTYHLIWSNHHILLDGWSLGVLMKRLFENYEALRSGLPLPGAIEKPYADYIKWLEKQDKDEAYAYWEQALADFEQPASVPHWNHSAAANAASYVSEEVAVIWQEEQVQALTDLAGRYQVTLPNLLQAMWGLLLGKFNNTNDVVFGTVVSGRPSAIPGIESMVGLFINTVPMRLRIGQDAPFSELMQTMQQAALAAEPYDYVPLYEIQKRTALKQHLVNHLVAFENYPLDQQLKNGTEEQRLGFAVKVAGAFEQTNYDFNLIVHPAKQWTLKLMYNAVKYDNRWVKEVAGHLTHLAKLLVRAPETTMNQLQLLTDQNKKLLLRTFNATKADYPRESTIGELFEKQVELTPDHLAIVFKNHRLTYGELNAKANRLAKWLRTNGVQPNTVVGIMVEQSIDMFVGIMAILKAGGAYLPIDPDNPDDRVNYILQDSAAAMVLTSEPFSSRLQGYKQFDIDSPSYELLDSGNLMPVCLPNDLAYVMYTSGSTGRPKGVMVSQRNVVRLVKNAGYIPFHDKMKMAQTGAISFDASTFEIFGALLHGASLHPVPKSVLLDAAEFAQFLRWHNITTMWLTSPLFNQLAQKNANMFASVQHLIIGGDALSPKHVNQVRNACPELSLWNGYGPTENTTFSTCFLIEKEYTGHIPIGKPLGHSSAYILDASNQLQPVGIPGQLCVGGDGVALGYLHRQDLTKEKFVDNPYAPGERMYLTGDLARWLPDGNIEFLGRMDHQVKVRGFRIELGEIESELLQVDKVDDAAVMTRQDEAGQNYICAYFTGALDLSGVELRSALLRTLPEYMVPAVFIQLEKLPLTPNGKVDRRALPEPDASLTGGIEYAEPVSEQEKLLCEIWQEVLGAKPGIDDDFFAVGGHSLNAMMLSAKIHQKCQVELPIKTLFERPTIRRLAVYLEEMKRSAERGRSEISYAPIEKAPYQNYYPVSSAQSRMYILNQLEEASISYNIPAVLLLEGELDRVRLEAALQQLVNRHEILRTSFELADGRIVQRINEHASIPLNVVQAAESEAQVIISEFIRPFALHQAPLVRAKLVELAEFRHLLLIDMHHIISDGTSMGLFVRDLTQLYDGASLPEPKLHYKDFAVWQHAPEQQERLKQLEQYWLDCFAGEIPMLDLPTDFPRPEEQNFAGERFVFGMDEMLTKQIQRLTAETGTTMYMFLLAVFKVFLSKYANQEQIIVGSPAAGRTHADTAAIPGMFINTLALQSRPEGAKTFKAFLLEVKEASLQAFDHQDYPFEQLVEQLPLVRDTKRSALFNVMFHLQNAEMPPLVLGNLHISPYSLLYPTVKFDLKLEAFEHEGAVSLSFEYASALYQQETIRRWSGHLLQLVKGALDNPESLLSELSLLSEEETTRMLEVQRGQRTDAPANRPLHRLFEERVQLMPEHIAVVCGEKRLTYSELNEQANRLASILRKRGVARNQLVALLVDRTEDMIISILATMKAGGAFLPIDPEIPAQRMLYILEDSGAGWLVTQREHLQSVAAYKGEVVDLRAHQLQSEPTAIMKHADVPDPDEQVNDLAYVIYTSGTTGLPKGVQLGHRGLVNYAFWFMSEANVTALDKTVLLSSFAFDLGYTSLFPVLLAGGELHIVASEIVTEPDELSHYLYERGITYLKLTPSLFHLLVHSHSFLTSKPFASLRLVVLGGERIHTSDLALFHAQYANTELMNHYGPTESTIGAIAQYIDTSRLDSYAQQPTIGQPIYNAAAYVLGAGNQLVPAGVVGELHLSGPGLAHGYLNQPELTAERFMASPFAAGELLYKTGDLVRQLPDEKLAYIGRVDDQVKIRGYRIELGEIEMQLLEHEPITKVVVMPFSAEGQLPELCAYYSADQELTVSDLRDWLTARLPSYMVPTRFIRLNVIPLTSNGKVDRRLLPAPEPITAQTRPVLALPNNELEHQLCLLWKEVLGIEAIGTEDSFFDLGGHSLKAIMLISNMQNHMNRKVPLKVLFEQPTIRQLARYMEEAAVTVDSLKAECIAPAQIKAHYPVSSAQKRMYILHQLEPESISYNMPSALLLEGELELGRLEKALAAMIDRHETLRTSFAELDGTPVQMVHASVDFQLNVLNTVEEQMDETIRQFIRPFDLNKAPLLRAGVIQLNNQQHLLLIDMHHIIADGISRSVFIKELAGLHAGEILEKPELHYKDYTVWNLEPGQQQRIGEQEQYWLEQFQQPAADLHLPTDFPRPAVQSFAGDLLRFDVPEATARQLRKLALDTGTTLHMALLAAFSTFLARISGQEDIVIGSAVTGRTTAEVQTMPGMFVNTLALRFAPEHGKTFKQLLAEAKETCLRALENQSYPFEELVNKLDLPRDMSRNPLFNVMLTVELPDKQELQLERLTIAPYETAHRTAKFDLTLGAFESPAGMGLQLEYATDLFSRETIACWSVYILRILQAAALNPDIVLSEIEMLAPAEQQLILHTWNDTGQAVPQHQTIHELFEAQALRTPDHAAVVYKGQQWTYHELNARANLLARQLIAKGIYAEQPVGIMVKPSLAMAAGVLAILKAGGAFVPIDPDYPEPRITYMLADSGAKVLLTQAGITVPAAFRGEVMLLSDEPLSREDEACLYEEPNPAATTTSDKLAYIIYTSGTTGQPKGVMIEHRSLVNLCFWHNEAFEISDQDRSAKYAGFGFDATVWEMFPYWIAGAQIHMIEEAIRMDVVSLNAYFEQHRITVTFLPTQLCEQFMELDNDSLRILLTGGDKLKRSIATRYCLINNYGPTESTVVATSMRIESGAPLLPIGRPIGNTRIYILGNGHALQPQGVAGEICIAGRGLARGYWNLPEETARKFVSNPYNPNERIYRTGDLGRWLEDGSIEYLGRIDHQVKVRGYRIELAEIEAQLTQLPTVKASTVAAVQDAAGHTSLCAYIVPAGAFDFAQLRTDLAQRLPEYMIPPYWVHLDSLPVTPNGKVDRRALPVPSMNAESADYKEPRNELERFLASIWQDVLGAERVGISDNFFTLGGDSIKAIQMASRLYKHGWKLEMKHLFQHPAIEQVSPYLQWVKGQQVEQGPVEGEAQLTPIQQWFFEQSFINPHHWNQSIMLHAPAGWDTALIRTTMNKITEHHDALRMNYAPLKNTNEYRQLYRDVQHSTYTLEVIHLEDASNAAAAVARHAEQVQRSIDLTSGPLVKLVQYKTPDGDHLLIIIHHLVIDGVSWRILLEDFASGYAQAKQGQNIVFQEKTNSYKDWAAGLAAYADSEAFLKQADYWRQIERMSISPLPSDNVVRERKAKDSAAVSIELSNEETLLLLTDVHRPYGTEINDILLTAVGLAIHQWTNGKAIGLNLEGHGREEIISELNVSRTVGWFSAQYPIVLNMEHAGDLPLLIKTIKENQRQIPDKGIGYGMLRYLSSEKHKSGLVFTLKPEISFNYLGQFDSEVQTDLFSPSVYDMGAQTSPESEALYALSLSGMVRGGRLVVSCAYNKKQYMRATIDQLMDRFHHHLLVLIQHCTAKTDRDFTPSDFTASELQLEEVGDIFDMLAEKFG</sequence>
<name>A0A1B2DNW6_9BACL</name>
<dbReference type="FunFam" id="3.40.50.12780:FF:000012">
    <property type="entry name" value="Non-ribosomal peptide synthetase"/>
    <property type="match status" value="3"/>
</dbReference>
<keyword evidence="8" id="KW-0511">Multifunctional enzyme</keyword>
<dbReference type="Pfam" id="PF00668">
    <property type="entry name" value="Condensation"/>
    <property type="match status" value="4"/>
</dbReference>
<evidence type="ECO:0000256" key="8">
    <source>
        <dbReference type="ARBA" id="ARBA00023268"/>
    </source>
</evidence>
<dbReference type="InterPro" id="IPR023213">
    <property type="entry name" value="CAT-like_dom_sf"/>
</dbReference>
<dbReference type="EMBL" id="CP016808">
    <property type="protein sequence ID" value="ANY69397.1"/>
    <property type="molecule type" value="Genomic_DNA"/>
</dbReference>
<proteinExistence type="inferred from homology"/>
<keyword evidence="3" id="KW-0596">Phosphopantetheine</keyword>
<evidence type="ECO:0000313" key="10">
    <source>
        <dbReference type="EMBL" id="ANY69397.1"/>
    </source>
</evidence>
<evidence type="ECO:0000256" key="6">
    <source>
        <dbReference type="ARBA" id="ARBA00022737"/>
    </source>
</evidence>
<dbReference type="InterPro" id="IPR025110">
    <property type="entry name" value="AMP-bd_C"/>
</dbReference>
<keyword evidence="7" id="KW-0045">Antibiotic biosynthesis</keyword>
<feature type="domain" description="Carrier" evidence="9">
    <location>
        <begin position="3060"/>
        <end position="3134"/>
    </location>
</feature>
<dbReference type="GO" id="GO:0031177">
    <property type="term" value="F:phosphopantetheine binding"/>
    <property type="evidence" value="ECO:0007669"/>
    <property type="project" value="InterPro"/>
</dbReference>
<dbReference type="GO" id="GO:0043041">
    <property type="term" value="P:amino acid activation for nonribosomal peptide biosynthetic process"/>
    <property type="evidence" value="ECO:0007669"/>
    <property type="project" value="TreeGrafter"/>
</dbReference>
<feature type="domain" description="Carrier" evidence="9">
    <location>
        <begin position="967"/>
        <end position="1041"/>
    </location>
</feature>
<dbReference type="InterPro" id="IPR001242">
    <property type="entry name" value="Condensation_dom"/>
</dbReference>
<dbReference type="Pfam" id="PF00501">
    <property type="entry name" value="AMP-binding"/>
    <property type="match status" value="3"/>
</dbReference>
<dbReference type="GO" id="GO:0017000">
    <property type="term" value="P:antibiotic biosynthetic process"/>
    <property type="evidence" value="ECO:0007669"/>
    <property type="project" value="UniProtKB-KW"/>
</dbReference>
<dbReference type="NCBIfam" id="TIGR01720">
    <property type="entry name" value="NRPS-para261"/>
    <property type="match status" value="1"/>
</dbReference>
<evidence type="ECO:0000256" key="2">
    <source>
        <dbReference type="ARBA" id="ARBA00006432"/>
    </source>
</evidence>
<dbReference type="PANTHER" id="PTHR45527">
    <property type="entry name" value="NONRIBOSOMAL PEPTIDE SYNTHETASE"/>
    <property type="match status" value="1"/>
</dbReference>
<dbReference type="FunFam" id="1.10.1200.10:FF:000005">
    <property type="entry name" value="Nonribosomal peptide synthetase 1"/>
    <property type="match status" value="3"/>
</dbReference>
<dbReference type="PROSITE" id="PS00012">
    <property type="entry name" value="PHOSPHOPANTETHEINE"/>
    <property type="match status" value="3"/>
</dbReference>
<keyword evidence="6" id="KW-0677">Repeat</keyword>
<keyword evidence="4" id="KW-0597">Phosphoprotein</keyword>
<dbReference type="PROSITE" id="PS00455">
    <property type="entry name" value="AMP_BINDING"/>
    <property type="match status" value="3"/>
</dbReference>
<dbReference type="Gene3D" id="3.30.559.30">
    <property type="entry name" value="Nonribosomal peptide synthetase, condensation domain"/>
    <property type="match status" value="4"/>
</dbReference>
<dbReference type="SUPFAM" id="SSF47336">
    <property type="entry name" value="ACP-like"/>
    <property type="match status" value="3"/>
</dbReference>
<protein>
    <submittedName>
        <fullName evidence="10">Non-ribosomal peptide synthetase</fullName>
    </submittedName>
</protein>
<dbReference type="GO" id="GO:0016874">
    <property type="term" value="F:ligase activity"/>
    <property type="evidence" value="ECO:0007669"/>
    <property type="project" value="UniProtKB-KW"/>
</dbReference>
<dbReference type="CDD" id="cd12117">
    <property type="entry name" value="A_NRPS_Srf_like"/>
    <property type="match status" value="1"/>
</dbReference>
<dbReference type="InterPro" id="IPR036736">
    <property type="entry name" value="ACP-like_sf"/>
</dbReference>
<dbReference type="InterPro" id="IPR009081">
    <property type="entry name" value="PP-bd_ACP"/>
</dbReference>
<dbReference type="GO" id="GO:0005737">
    <property type="term" value="C:cytoplasm"/>
    <property type="evidence" value="ECO:0007669"/>
    <property type="project" value="TreeGrafter"/>
</dbReference>
<evidence type="ECO:0000256" key="3">
    <source>
        <dbReference type="ARBA" id="ARBA00022450"/>
    </source>
</evidence>
<dbReference type="CDD" id="cd19534">
    <property type="entry name" value="E_NRPS"/>
    <property type="match status" value="1"/>
</dbReference>
<feature type="domain" description="Carrier" evidence="9">
    <location>
        <begin position="2026"/>
        <end position="2101"/>
    </location>
</feature>
<dbReference type="InterPro" id="IPR045851">
    <property type="entry name" value="AMP-bd_C_sf"/>
</dbReference>
<dbReference type="CDD" id="cd19531">
    <property type="entry name" value="LCL_NRPS-like"/>
    <property type="match status" value="2"/>
</dbReference>
<dbReference type="CDD" id="cd05930">
    <property type="entry name" value="A_NRPS"/>
    <property type="match status" value="1"/>
</dbReference>
<dbReference type="Pfam" id="PF00550">
    <property type="entry name" value="PP-binding"/>
    <property type="match status" value="3"/>
</dbReference>
<dbReference type="GO" id="GO:0044550">
    <property type="term" value="P:secondary metabolite biosynthetic process"/>
    <property type="evidence" value="ECO:0007669"/>
    <property type="project" value="UniProtKB-ARBA"/>
</dbReference>
<dbReference type="InterPro" id="IPR010071">
    <property type="entry name" value="AA_adenyl_dom"/>
</dbReference>
<gene>
    <name evidence="10" type="ORF">BBD42_25110</name>
</gene>
<organism evidence="10">
    <name type="scientific">Paenibacillus sp. BIHB 4019</name>
    <dbReference type="NCBI Taxonomy" id="1870819"/>
    <lineage>
        <taxon>Bacteria</taxon>
        <taxon>Bacillati</taxon>
        <taxon>Bacillota</taxon>
        <taxon>Bacilli</taxon>
        <taxon>Bacillales</taxon>
        <taxon>Paenibacillaceae</taxon>
        <taxon>Paenibacillus</taxon>
    </lineage>
</organism>
<dbReference type="SUPFAM" id="SSF56801">
    <property type="entry name" value="Acetyl-CoA synthetase-like"/>
    <property type="match status" value="3"/>
</dbReference>
<dbReference type="Gene3D" id="2.30.38.10">
    <property type="entry name" value="Luciferase, Domain 3"/>
    <property type="match status" value="3"/>
</dbReference>
<dbReference type="InterPro" id="IPR006162">
    <property type="entry name" value="Ppantetheine_attach_site"/>
</dbReference>
<keyword evidence="5" id="KW-0436">Ligase</keyword>
<dbReference type="CDD" id="cd19543">
    <property type="entry name" value="DCL_NRPS"/>
    <property type="match status" value="1"/>
</dbReference>
<dbReference type="FunFam" id="3.40.50.980:FF:000001">
    <property type="entry name" value="Non-ribosomal peptide synthetase"/>
    <property type="match status" value="3"/>
</dbReference>